<dbReference type="SUPFAM" id="SSF141868">
    <property type="entry name" value="EAL domain-like"/>
    <property type="match status" value="1"/>
</dbReference>
<evidence type="ECO:0000313" key="5">
    <source>
        <dbReference type="EMBL" id="QKF78728.1"/>
    </source>
</evidence>
<dbReference type="Pfam" id="PF00990">
    <property type="entry name" value="GGDEF"/>
    <property type="match status" value="1"/>
</dbReference>
<dbReference type="InterPro" id="IPR000160">
    <property type="entry name" value="GGDEF_dom"/>
</dbReference>
<dbReference type="Gene3D" id="3.40.50.2300">
    <property type="match status" value="1"/>
</dbReference>
<dbReference type="PROSITE" id="PS50887">
    <property type="entry name" value="GGDEF"/>
    <property type="match status" value="1"/>
</dbReference>
<proteinExistence type="predicted"/>
<dbReference type="GO" id="GO:0000160">
    <property type="term" value="P:phosphorelay signal transduction system"/>
    <property type="evidence" value="ECO:0007669"/>
    <property type="project" value="InterPro"/>
</dbReference>
<evidence type="ECO:0000259" key="3">
    <source>
        <dbReference type="PROSITE" id="PS50883"/>
    </source>
</evidence>
<evidence type="ECO:0000256" key="1">
    <source>
        <dbReference type="PROSITE-ProRule" id="PRU00169"/>
    </source>
</evidence>
<sequence length="667" mass="77600">MSEKIYILYIEDDKIVADSVSRTLQLLNQKIFTAYDGEEALGIIEKNPIDIIITDIRMPKLNGINLVEKLRQKDLDIPVIITTAFNEIDYLKKAIELSIESFIEKPIDLRKLLQTVSKISQRVETKRELERKKIQIEHFKEAISKSNLIISTTKDGLIKDINFDLFSDLSDQISKYKIEHISSLIDEKDLKIIYEFVNKYEVYNKTININFQNKIYIVNLTAFALEFDYDEISSISFIFKDISLVVREKEEIINSLYLEPITKLQNRSSLIKNINESKDSLNSLIIIDIDNFGRYIKMYGYEVGDKILRDISSKLEEFIKLNKRQNLHLFKLDSDKFAILLKSSIKIKEQDLAKLSNELLSFLESSTFLIDETINLDLSFTFGGAYFEQFDILTEALIAKDVAQDRKLNYIDFSNVTDSREAFQKNIELEKKIKNAFLNDEIITYFQAIVDKDKNIIKYEALARIYDSFEKKVLTPYSFLNNIQHSKNYTKFTKIIIKKAMEGESLLHKEISINLSYEDIINPEIIDYLEKILKEHKSVITIELLESEGLIDMEKTIKFCTLMKSYGARIAIDDFGSGYSNYEYFLSLPIDKIKLDGSLVKKVGEYRGFILIESIITFCKKCDIKVVAEFVEDEKTFNILKNLGVDYFQGYYFSEAKSLDELLKEKK</sequence>
<dbReference type="SMART" id="SM00448">
    <property type="entry name" value="REC"/>
    <property type="match status" value="1"/>
</dbReference>
<dbReference type="Gene3D" id="3.30.70.270">
    <property type="match status" value="1"/>
</dbReference>
<dbReference type="SMART" id="SM00267">
    <property type="entry name" value="GGDEF"/>
    <property type="match status" value="1"/>
</dbReference>
<dbReference type="GO" id="GO:0071111">
    <property type="term" value="F:cyclic-guanylate-specific phosphodiesterase activity"/>
    <property type="evidence" value="ECO:0007669"/>
    <property type="project" value="InterPro"/>
</dbReference>
<dbReference type="CDD" id="cd01948">
    <property type="entry name" value="EAL"/>
    <property type="match status" value="1"/>
</dbReference>
<gene>
    <name evidence="5" type="ORF">ADFLV_2755</name>
</gene>
<feature type="domain" description="Response regulatory" evidence="2">
    <location>
        <begin position="6"/>
        <end position="120"/>
    </location>
</feature>
<name>A0AAE7E884_9BACT</name>
<dbReference type="InterPro" id="IPR050706">
    <property type="entry name" value="Cyclic-di-GMP_PDE-like"/>
</dbReference>
<dbReference type="SUPFAM" id="SSF52172">
    <property type="entry name" value="CheY-like"/>
    <property type="match status" value="1"/>
</dbReference>
<dbReference type="InterPro" id="IPR029787">
    <property type="entry name" value="Nucleotide_cyclase"/>
</dbReference>
<dbReference type="RefSeq" id="WP_129010829.1">
    <property type="nucleotide sequence ID" value="NZ_CP053835.1"/>
</dbReference>
<dbReference type="CDD" id="cd17536">
    <property type="entry name" value="REC_YesN-like"/>
    <property type="match status" value="1"/>
</dbReference>
<organism evidence="5 6">
    <name type="scientific">Arcobacter defluvii</name>
    <dbReference type="NCBI Taxonomy" id="873191"/>
    <lineage>
        <taxon>Bacteria</taxon>
        <taxon>Pseudomonadati</taxon>
        <taxon>Campylobacterota</taxon>
        <taxon>Epsilonproteobacteria</taxon>
        <taxon>Campylobacterales</taxon>
        <taxon>Arcobacteraceae</taxon>
        <taxon>Arcobacter</taxon>
    </lineage>
</organism>
<dbReference type="KEGG" id="adz:ADFLV_2755"/>
<evidence type="ECO:0000259" key="2">
    <source>
        <dbReference type="PROSITE" id="PS50110"/>
    </source>
</evidence>
<protein>
    <submittedName>
        <fullName evidence="5">Response regulator receiver-modulated diguanylate cyclase/phosphodiesterase</fullName>
    </submittedName>
</protein>
<dbReference type="AlphaFoldDB" id="A0AAE7E884"/>
<dbReference type="Proteomes" id="UP000503313">
    <property type="component" value="Chromosome"/>
</dbReference>
<dbReference type="SUPFAM" id="SSF55073">
    <property type="entry name" value="Nucleotide cyclase"/>
    <property type="match status" value="1"/>
</dbReference>
<reference evidence="5 6" key="1">
    <citation type="submission" date="2020-05" db="EMBL/GenBank/DDBJ databases">
        <title>Complete genome sequencing of Campylobacter and Arcobacter type strains.</title>
        <authorList>
            <person name="Miller W.G."/>
            <person name="Yee E."/>
        </authorList>
    </citation>
    <scope>NUCLEOTIDE SEQUENCE [LARGE SCALE GENOMIC DNA]</scope>
    <source>
        <strain evidence="5 6">LMG 25694</strain>
    </source>
</reference>
<dbReference type="Pfam" id="PF00563">
    <property type="entry name" value="EAL"/>
    <property type="match status" value="1"/>
</dbReference>
<dbReference type="InterPro" id="IPR043128">
    <property type="entry name" value="Rev_trsase/Diguanyl_cyclase"/>
</dbReference>
<keyword evidence="6" id="KW-1185">Reference proteome</keyword>
<accession>A0AAE7E884</accession>
<dbReference type="InterPro" id="IPR011006">
    <property type="entry name" value="CheY-like_superfamily"/>
</dbReference>
<keyword evidence="1" id="KW-0597">Phosphoprotein</keyword>
<dbReference type="Pfam" id="PF00072">
    <property type="entry name" value="Response_reg"/>
    <property type="match status" value="1"/>
</dbReference>
<dbReference type="EMBL" id="CP053835">
    <property type="protein sequence ID" value="QKF78728.1"/>
    <property type="molecule type" value="Genomic_DNA"/>
</dbReference>
<dbReference type="Gene3D" id="3.20.20.450">
    <property type="entry name" value="EAL domain"/>
    <property type="match status" value="1"/>
</dbReference>
<dbReference type="InterPro" id="IPR001633">
    <property type="entry name" value="EAL_dom"/>
</dbReference>
<dbReference type="PANTHER" id="PTHR33121">
    <property type="entry name" value="CYCLIC DI-GMP PHOSPHODIESTERASE PDEF"/>
    <property type="match status" value="1"/>
</dbReference>
<feature type="modified residue" description="4-aspartylphosphate" evidence="1">
    <location>
        <position position="55"/>
    </location>
</feature>
<evidence type="ECO:0000259" key="4">
    <source>
        <dbReference type="PROSITE" id="PS50887"/>
    </source>
</evidence>
<dbReference type="InterPro" id="IPR001789">
    <property type="entry name" value="Sig_transdc_resp-reg_receiver"/>
</dbReference>
<dbReference type="InterPro" id="IPR035919">
    <property type="entry name" value="EAL_sf"/>
</dbReference>
<dbReference type="PROSITE" id="PS50110">
    <property type="entry name" value="RESPONSE_REGULATORY"/>
    <property type="match status" value="1"/>
</dbReference>
<feature type="domain" description="GGDEF" evidence="4">
    <location>
        <begin position="280"/>
        <end position="416"/>
    </location>
</feature>
<feature type="domain" description="EAL" evidence="3">
    <location>
        <begin position="426"/>
        <end position="667"/>
    </location>
</feature>
<dbReference type="PANTHER" id="PTHR33121:SF79">
    <property type="entry name" value="CYCLIC DI-GMP PHOSPHODIESTERASE PDED-RELATED"/>
    <property type="match status" value="1"/>
</dbReference>
<dbReference type="SMART" id="SM00052">
    <property type="entry name" value="EAL"/>
    <property type="match status" value="1"/>
</dbReference>
<evidence type="ECO:0000313" key="6">
    <source>
        <dbReference type="Proteomes" id="UP000503313"/>
    </source>
</evidence>
<dbReference type="PROSITE" id="PS50883">
    <property type="entry name" value="EAL"/>
    <property type="match status" value="1"/>
</dbReference>